<evidence type="ECO:0000256" key="1">
    <source>
        <dbReference type="ARBA" id="ARBA00004141"/>
    </source>
</evidence>
<dbReference type="SUPFAM" id="SSF103473">
    <property type="entry name" value="MFS general substrate transporter"/>
    <property type="match status" value="1"/>
</dbReference>
<comment type="subcellular location">
    <subcellularLocation>
        <location evidence="1">Membrane</location>
        <topology evidence="1">Multi-pass membrane protein</topology>
    </subcellularLocation>
</comment>
<feature type="transmembrane region" description="Helical" evidence="6">
    <location>
        <begin position="49"/>
        <end position="70"/>
    </location>
</feature>
<keyword evidence="3 6" id="KW-0812">Transmembrane</keyword>
<feature type="transmembrane region" description="Helical" evidence="6">
    <location>
        <begin position="90"/>
        <end position="108"/>
    </location>
</feature>
<feature type="transmembrane region" description="Helical" evidence="6">
    <location>
        <begin position="266"/>
        <end position="282"/>
    </location>
</feature>
<keyword evidence="8" id="KW-1185">Reference proteome</keyword>
<evidence type="ECO:0000313" key="7">
    <source>
        <dbReference type="EMBL" id="KAJ9595724.1"/>
    </source>
</evidence>
<dbReference type="InterPro" id="IPR036259">
    <property type="entry name" value="MFS_trans_sf"/>
</dbReference>
<dbReference type="GO" id="GO:0015459">
    <property type="term" value="F:potassium channel regulator activity"/>
    <property type="evidence" value="ECO:0007669"/>
    <property type="project" value="TreeGrafter"/>
</dbReference>
<dbReference type="GO" id="GO:0006937">
    <property type="term" value="P:regulation of muscle contraction"/>
    <property type="evidence" value="ECO:0007669"/>
    <property type="project" value="TreeGrafter"/>
</dbReference>
<dbReference type="GO" id="GO:0055120">
    <property type="term" value="C:striated muscle dense body"/>
    <property type="evidence" value="ECO:0007669"/>
    <property type="project" value="TreeGrafter"/>
</dbReference>
<sequence>MEESTKKYENQHIEGNLHNSSDTTLDSINSDNKLKSILIKQKNKCEKRWILWNVFVISIAFMIHFTAYMGTSNLQSSVNAVQGLGTMSLMTTYVFMSLSSIFLPVILIKWLGCKWTLVVSLVAYMPYIVAQIYAKFYTLIPAAMVVGLGAGPLWCAQCVHVTLLAEVYAEINEVPLSTVLAQFFGIFFMLFQTGEINPNFERPSDEKIYIVAAIYLACMIFACLLIAFGVVFIKRFAMKEKTNSSKGVSGIQLLVVTLKLLRNSKLLFLLPFTVWMGIQQVFRGADFTADYVSCAWGISNIGYVLICYGITNSIASLVTGYLVKLTGRLLMVLSAAIVQFAIFITLYFWIPTYGSVIFFIISGVWGITDAICLVQIS</sequence>
<protein>
    <recommendedName>
        <fullName evidence="9">UNC93-like protein</fullName>
    </recommendedName>
</protein>
<evidence type="ECO:0000256" key="3">
    <source>
        <dbReference type="ARBA" id="ARBA00022692"/>
    </source>
</evidence>
<feature type="transmembrane region" description="Helical" evidence="6">
    <location>
        <begin position="208"/>
        <end position="233"/>
    </location>
</feature>
<evidence type="ECO:0008006" key="9">
    <source>
        <dbReference type="Google" id="ProtNLM"/>
    </source>
</evidence>
<evidence type="ECO:0000256" key="5">
    <source>
        <dbReference type="ARBA" id="ARBA00023136"/>
    </source>
</evidence>
<dbReference type="PANTHER" id="PTHR19444:SF50">
    <property type="match status" value="1"/>
</dbReference>
<feature type="non-terminal residue" evidence="7">
    <location>
        <position position="377"/>
    </location>
</feature>
<proteinExistence type="inferred from homology"/>
<evidence type="ECO:0000313" key="8">
    <source>
        <dbReference type="Proteomes" id="UP001233999"/>
    </source>
</evidence>
<dbReference type="AlphaFoldDB" id="A0AAD8EMW7"/>
<gene>
    <name evidence="7" type="ORF">L9F63_013087</name>
</gene>
<comment type="caution">
    <text evidence="7">The sequence shown here is derived from an EMBL/GenBank/DDBJ whole genome shotgun (WGS) entry which is preliminary data.</text>
</comment>
<reference evidence="7" key="1">
    <citation type="journal article" date="2023" name="IScience">
        <title>Live-bearing cockroach genome reveals convergent evolutionary mechanisms linked to viviparity in insects and beyond.</title>
        <authorList>
            <person name="Fouks B."/>
            <person name="Harrison M.C."/>
            <person name="Mikhailova A.A."/>
            <person name="Marchal E."/>
            <person name="English S."/>
            <person name="Carruthers M."/>
            <person name="Jennings E.C."/>
            <person name="Chiamaka E.L."/>
            <person name="Frigard R.A."/>
            <person name="Pippel M."/>
            <person name="Attardo G.M."/>
            <person name="Benoit J.B."/>
            <person name="Bornberg-Bauer E."/>
            <person name="Tobe S.S."/>
        </authorList>
    </citation>
    <scope>NUCLEOTIDE SEQUENCE</scope>
    <source>
        <strain evidence="7">Stay&amp;Tobe</strain>
    </source>
</reference>
<dbReference type="PANTHER" id="PTHR19444">
    <property type="entry name" value="UNC-93 RELATED"/>
    <property type="match status" value="1"/>
</dbReference>
<keyword evidence="5 6" id="KW-0472">Membrane</keyword>
<dbReference type="Pfam" id="PF05978">
    <property type="entry name" value="UNC-93"/>
    <property type="match status" value="1"/>
</dbReference>
<evidence type="ECO:0000256" key="6">
    <source>
        <dbReference type="SAM" id="Phobius"/>
    </source>
</evidence>
<dbReference type="Proteomes" id="UP001233999">
    <property type="component" value="Unassembled WGS sequence"/>
</dbReference>
<dbReference type="EMBL" id="JASPKZ010002318">
    <property type="protein sequence ID" value="KAJ9595724.1"/>
    <property type="molecule type" value="Genomic_DNA"/>
</dbReference>
<name>A0AAD8EMW7_DIPPU</name>
<dbReference type="GO" id="GO:0043266">
    <property type="term" value="P:regulation of potassium ion transport"/>
    <property type="evidence" value="ECO:0007669"/>
    <property type="project" value="TreeGrafter"/>
</dbReference>
<keyword evidence="4 6" id="KW-1133">Transmembrane helix</keyword>
<feature type="transmembrane region" description="Helical" evidence="6">
    <location>
        <begin position="140"/>
        <end position="164"/>
    </location>
</feature>
<feature type="transmembrane region" description="Helical" evidence="6">
    <location>
        <begin position="356"/>
        <end position="376"/>
    </location>
</feature>
<evidence type="ECO:0000256" key="2">
    <source>
        <dbReference type="ARBA" id="ARBA00009172"/>
    </source>
</evidence>
<feature type="transmembrane region" description="Helical" evidence="6">
    <location>
        <begin position="115"/>
        <end position="134"/>
    </location>
</feature>
<feature type="transmembrane region" description="Helical" evidence="6">
    <location>
        <begin position="302"/>
        <end position="323"/>
    </location>
</feature>
<evidence type="ECO:0000256" key="4">
    <source>
        <dbReference type="ARBA" id="ARBA00022989"/>
    </source>
</evidence>
<accession>A0AAD8EMW7</accession>
<dbReference type="GO" id="GO:0005886">
    <property type="term" value="C:plasma membrane"/>
    <property type="evidence" value="ECO:0007669"/>
    <property type="project" value="TreeGrafter"/>
</dbReference>
<dbReference type="InterPro" id="IPR010291">
    <property type="entry name" value="Ion_channel_UNC-93"/>
</dbReference>
<reference evidence="7" key="2">
    <citation type="submission" date="2023-05" db="EMBL/GenBank/DDBJ databases">
        <authorList>
            <person name="Fouks B."/>
        </authorList>
    </citation>
    <scope>NUCLEOTIDE SEQUENCE</scope>
    <source>
        <strain evidence="7">Stay&amp;Tobe</strain>
        <tissue evidence="7">Testes</tissue>
    </source>
</reference>
<comment type="similarity">
    <text evidence="2">Belongs to the unc-93 family.</text>
</comment>
<organism evidence="7 8">
    <name type="scientific">Diploptera punctata</name>
    <name type="common">Pacific beetle cockroach</name>
    <dbReference type="NCBI Taxonomy" id="6984"/>
    <lineage>
        <taxon>Eukaryota</taxon>
        <taxon>Metazoa</taxon>
        <taxon>Ecdysozoa</taxon>
        <taxon>Arthropoda</taxon>
        <taxon>Hexapoda</taxon>
        <taxon>Insecta</taxon>
        <taxon>Pterygota</taxon>
        <taxon>Neoptera</taxon>
        <taxon>Polyneoptera</taxon>
        <taxon>Dictyoptera</taxon>
        <taxon>Blattodea</taxon>
        <taxon>Blaberoidea</taxon>
        <taxon>Blaberidae</taxon>
        <taxon>Diplopterinae</taxon>
        <taxon>Diploptera</taxon>
    </lineage>
</organism>
<dbReference type="InterPro" id="IPR051951">
    <property type="entry name" value="UNC-93_regulatory"/>
</dbReference>
<feature type="transmembrane region" description="Helical" evidence="6">
    <location>
        <begin position="330"/>
        <end position="350"/>
    </location>
</feature>
<feature type="transmembrane region" description="Helical" evidence="6">
    <location>
        <begin position="176"/>
        <end position="196"/>
    </location>
</feature>